<dbReference type="AlphaFoldDB" id="A0AAV5AQ93"/>
<evidence type="ECO:0000256" key="1">
    <source>
        <dbReference type="ARBA" id="ARBA00007677"/>
    </source>
</evidence>
<dbReference type="InterPro" id="IPR002685">
    <property type="entry name" value="Glyco_trans_15"/>
</dbReference>
<gene>
    <name evidence="4" type="ORF">Clacol_008322</name>
</gene>
<feature type="domain" description="MaoC-like" evidence="3">
    <location>
        <begin position="152"/>
        <end position="238"/>
    </location>
</feature>
<keyword evidence="5" id="KW-1185">Reference proteome</keyword>
<dbReference type="GO" id="GO:0006487">
    <property type="term" value="P:protein N-linked glycosylation"/>
    <property type="evidence" value="ECO:0007669"/>
    <property type="project" value="TreeGrafter"/>
</dbReference>
<dbReference type="GO" id="GO:0016020">
    <property type="term" value="C:membrane"/>
    <property type="evidence" value="ECO:0007669"/>
    <property type="project" value="InterPro"/>
</dbReference>
<dbReference type="GO" id="GO:0000032">
    <property type="term" value="P:cell wall mannoprotein biosynthetic process"/>
    <property type="evidence" value="ECO:0007669"/>
    <property type="project" value="TreeGrafter"/>
</dbReference>
<evidence type="ECO:0000313" key="5">
    <source>
        <dbReference type="Proteomes" id="UP001050691"/>
    </source>
</evidence>
<reference evidence="4" key="1">
    <citation type="submission" date="2021-10" db="EMBL/GenBank/DDBJ databases">
        <title>De novo Genome Assembly of Clathrus columnatus (Basidiomycota, Fungi) Using Illumina and Nanopore Sequence Data.</title>
        <authorList>
            <person name="Ogiso-Tanaka E."/>
            <person name="Itagaki H."/>
            <person name="Hosoya T."/>
            <person name="Hosaka K."/>
        </authorList>
    </citation>
    <scope>NUCLEOTIDE SEQUENCE</scope>
    <source>
        <strain evidence="4">MO-923</strain>
    </source>
</reference>
<dbReference type="PANTHER" id="PTHR31121">
    <property type="entry name" value="ALPHA-1,2 MANNOSYLTRANSFERASE KTR1"/>
    <property type="match status" value="1"/>
</dbReference>
<dbReference type="Pfam" id="PF01793">
    <property type="entry name" value="Glyco_transf_15"/>
    <property type="match status" value="2"/>
</dbReference>
<comment type="similarity">
    <text evidence="1">Belongs to the glycosyltransferase 15 family.</text>
</comment>
<dbReference type="InterPro" id="IPR002539">
    <property type="entry name" value="MaoC-like_dom"/>
</dbReference>
<dbReference type="InterPro" id="IPR029069">
    <property type="entry name" value="HotDog_dom_sf"/>
</dbReference>
<dbReference type="Pfam" id="PF01575">
    <property type="entry name" value="MaoC_dehydratas"/>
    <property type="match status" value="1"/>
</dbReference>
<evidence type="ECO:0000259" key="3">
    <source>
        <dbReference type="Pfam" id="PF01575"/>
    </source>
</evidence>
<keyword evidence="2" id="KW-0808">Transferase</keyword>
<dbReference type="GO" id="GO:0000026">
    <property type="term" value="F:alpha-1,2-mannosyltransferase activity"/>
    <property type="evidence" value="ECO:0007669"/>
    <property type="project" value="TreeGrafter"/>
</dbReference>
<dbReference type="SUPFAM" id="SSF53448">
    <property type="entry name" value="Nucleotide-diphospho-sugar transferases"/>
    <property type="match status" value="1"/>
</dbReference>
<accession>A0AAV5AQ93</accession>
<protein>
    <recommendedName>
        <fullName evidence="3">MaoC-like domain-containing protein</fullName>
    </recommendedName>
</protein>
<dbReference type="Gene3D" id="3.90.550.10">
    <property type="entry name" value="Spore Coat Polysaccharide Biosynthesis Protein SpsA, Chain A"/>
    <property type="match status" value="2"/>
</dbReference>
<dbReference type="GO" id="GO:0005794">
    <property type="term" value="C:Golgi apparatus"/>
    <property type="evidence" value="ECO:0007669"/>
    <property type="project" value="TreeGrafter"/>
</dbReference>
<proteinExistence type="inferred from homology"/>
<evidence type="ECO:0000313" key="4">
    <source>
        <dbReference type="EMBL" id="GJJ14065.1"/>
    </source>
</evidence>
<dbReference type="Gene3D" id="3.10.129.10">
    <property type="entry name" value="Hotdog Thioesterase"/>
    <property type="match status" value="1"/>
</dbReference>
<dbReference type="SUPFAM" id="SSF54637">
    <property type="entry name" value="Thioesterase/thiol ester dehydrase-isomerase"/>
    <property type="match status" value="2"/>
</dbReference>
<dbReference type="PANTHER" id="PTHR31121:SF6">
    <property type="entry name" value="ALPHA-1,2 MANNOSYLTRANSFERASE KTR1"/>
    <property type="match status" value="1"/>
</dbReference>
<name>A0AAV5AQ93_9AGAM</name>
<sequence>MNQSFAPLDPNFAAFPTYPVTLAMKLDNSDVIDYRASITGDERSIEGLPKLNPDRIVHGTQYIEILKPLPLVSGEGWKLHRRIVGIHENKSGVIIDQEGTLIGPDGEIYSVLYASFFNLGLKAYGKPFSKRIGGAPVAKPPPKDHSPKYTFVQQIAENQAILHRLSGDYNTLHIEPDIGIQAGFGGVILQGLGTYAFVARGILDTVVNGRSAALKAFGCLPDELQTSIWEVGVTSDGFVELSFVTKNLTTGKFGLTSLLHLYQTQVLSSDFDTNESFKQLTTNWRSYFSSGEEQIQIPSLPEEEDSTAPTIAQRANAAIVMLARNMELEGAVSSMKQLEDRFNKNYNYPWIFLNNEEFSEEFKRRTSMLTNANVSYGLIPKKHWYQPNWIDEKKATAGRRRLQRQHVIYAMSSIGICVDSTPEPDVRFYCDIDYDPFLMMQNEGKVYGFNMALTEFQQTIPTLWQTVKEFTDLHPEYIHPDNALGFLSHDGGETYSLCHFWSNFEIADMEFWRGEAYSAFFEHLDKAGGFYYERWGDAPVHSIAAGLFLSKQQIHFFSDIGYKHSILQHCPQGDLHTSGKCWCNYYDNYDYQESSCLRHFDALFPVVNQTEVPEEEQKVAEEVVPDIQQD</sequence>
<comment type="caution">
    <text evidence="4">The sequence shown here is derived from an EMBL/GenBank/DDBJ whole genome shotgun (WGS) entry which is preliminary data.</text>
</comment>
<dbReference type="EMBL" id="BPWL01000009">
    <property type="protein sequence ID" value="GJJ14065.1"/>
    <property type="molecule type" value="Genomic_DNA"/>
</dbReference>
<organism evidence="4 5">
    <name type="scientific">Clathrus columnatus</name>
    <dbReference type="NCBI Taxonomy" id="1419009"/>
    <lineage>
        <taxon>Eukaryota</taxon>
        <taxon>Fungi</taxon>
        <taxon>Dikarya</taxon>
        <taxon>Basidiomycota</taxon>
        <taxon>Agaricomycotina</taxon>
        <taxon>Agaricomycetes</taxon>
        <taxon>Phallomycetidae</taxon>
        <taxon>Phallales</taxon>
        <taxon>Clathraceae</taxon>
        <taxon>Clathrus</taxon>
    </lineage>
</organism>
<dbReference type="Proteomes" id="UP001050691">
    <property type="component" value="Unassembled WGS sequence"/>
</dbReference>
<evidence type="ECO:0000256" key="2">
    <source>
        <dbReference type="ARBA" id="ARBA00022679"/>
    </source>
</evidence>
<dbReference type="InterPro" id="IPR029044">
    <property type="entry name" value="Nucleotide-diphossugar_trans"/>
</dbReference>